<keyword evidence="2 7" id="KW-0813">Transport</keyword>
<gene>
    <name evidence="9" type="ORF">FPZ49_32570</name>
</gene>
<dbReference type="OrthoDB" id="9810086at2"/>
<dbReference type="InterPro" id="IPR035906">
    <property type="entry name" value="MetI-like_sf"/>
</dbReference>
<feature type="transmembrane region" description="Helical" evidence="7">
    <location>
        <begin position="109"/>
        <end position="129"/>
    </location>
</feature>
<dbReference type="GO" id="GO:0055085">
    <property type="term" value="P:transmembrane transport"/>
    <property type="evidence" value="ECO:0007669"/>
    <property type="project" value="InterPro"/>
</dbReference>
<dbReference type="RefSeq" id="WP_144854465.1">
    <property type="nucleotide sequence ID" value="NZ_VNJI01000071.1"/>
</dbReference>
<name>A0A559JMF4_9BACL</name>
<evidence type="ECO:0000256" key="1">
    <source>
        <dbReference type="ARBA" id="ARBA00004651"/>
    </source>
</evidence>
<keyword evidence="10" id="KW-1185">Reference proteome</keyword>
<comment type="similarity">
    <text evidence="7">Belongs to the binding-protein-dependent transport system permease family.</text>
</comment>
<keyword evidence="4 7" id="KW-0812">Transmembrane</keyword>
<evidence type="ECO:0000256" key="3">
    <source>
        <dbReference type="ARBA" id="ARBA00022475"/>
    </source>
</evidence>
<comment type="subcellular location">
    <subcellularLocation>
        <location evidence="1 7">Cell membrane</location>
        <topology evidence="1 7">Multi-pass membrane protein</topology>
    </subcellularLocation>
</comment>
<evidence type="ECO:0000256" key="7">
    <source>
        <dbReference type="RuleBase" id="RU363032"/>
    </source>
</evidence>
<evidence type="ECO:0000259" key="8">
    <source>
        <dbReference type="PROSITE" id="PS50928"/>
    </source>
</evidence>
<evidence type="ECO:0000256" key="5">
    <source>
        <dbReference type="ARBA" id="ARBA00022989"/>
    </source>
</evidence>
<protein>
    <submittedName>
        <fullName evidence="9">Carbohydrate ABC transporter permease</fullName>
    </submittedName>
</protein>
<reference evidence="9 10" key="1">
    <citation type="submission" date="2019-07" db="EMBL/GenBank/DDBJ databases">
        <authorList>
            <person name="Kim J."/>
        </authorList>
    </citation>
    <scope>NUCLEOTIDE SEQUENCE [LARGE SCALE GENOMIC DNA]</scope>
    <source>
        <strain evidence="9 10">JC52</strain>
    </source>
</reference>
<proteinExistence type="inferred from homology"/>
<accession>A0A559JMF4</accession>
<dbReference type="Pfam" id="PF00528">
    <property type="entry name" value="BPD_transp_1"/>
    <property type="match status" value="1"/>
</dbReference>
<dbReference type="GO" id="GO:0005886">
    <property type="term" value="C:plasma membrane"/>
    <property type="evidence" value="ECO:0007669"/>
    <property type="project" value="UniProtKB-SubCell"/>
</dbReference>
<evidence type="ECO:0000256" key="6">
    <source>
        <dbReference type="ARBA" id="ARBA00023136"/>
    </source>
</evidence>
<evidence type="ECO:0000313" key="10">
    <source>
        <dbReference type="Proteomes" id="UP000317036"/>
    </source>
</evidence>
<feature type="domain" description="ABC transmembrane type-1" evidence="8">
    <location>
        <begin position="74"/>
        <end position="270"/>
    </location>
</feature>
<dbReference type="PANTHER" id="PTHR43744">
    <property type="entry name" value="ABC TRANSPORTER PERMEASE PROTEIN MG189-RELATED-RELATED"/>
    <property type="match status" value="1"/>
</dbReference>
<keyword evidence="5 7" id="KW-1133">Transmembrane helix</keyword>
<dbReference type="AlphaFoldDB" id="A0A559JMF4"/>
<feature type="transmembrane region" description="Helical" evidence="7">
    <location>
        <begin position="16"/>
        <end position="35"/>
    </location>
</feature>
<feature type="transmembrane region" description="Helical" evidence="7">
    <location>
        <begin position="141"/>
        <end position="161"/>
    </location>
</feature>
<evidence type="ECO:0000313" key="9">
    <source>
        <dbReference type="EMBL" id="TVY01046.1"/>
    </source>
</evidence>
<dbReference type="SUPFAM" id="SSF161098">
    <property type="entry name" value="MetI-like"/>
    <property type="match status" value="1"/>
</dbReference>
<comment type="caution">
    <text evidence="9">The sequence shown here is derived from an EMBL/GenBank/DDBJ whole genome shotgun (WGS) entry which is preliminary data.</text>
</comment>
<keyword evidence="6 7" id="KW-0472">Membrane</keyword>
<dbReference type="PANTHER" id="PTHR43744:SF9">
    <property type="entry name" value="POLYGALACTURONAN_RHAMNOGALACTURONAN TRANSPORT SYSTEM PERMEASE PROTEIN YTCP"/>
    <property type="match status" value="1"/>
</dbReference>
<dbReference type="CDD" id="cd06261">
    <property type="entry name" value="TM_PBP2"/>
    <property type="match status" value="1"/>
</dbReference>
<dbReference type="InterPro" id="IPR000515">
    <property type="entry name" value="MetI-like"/>
</dbReference>
<dbReference type="Gene3D" id="1.10.3720.10">
    <property type="entry name" value="MetI-like"/>
    <property type="match status" value="1"/>
</dbReference>
<dbReference type="EMBL" id="VNJI01000071">
    <property type="protein sequence ID" value="TVY01046.1"/>
    <property type="molecule type" value="Genomic_DNA"/>
</dbReference>
<dbReference type="PROSITE" id="PS50928">
    <property type="entry name" value="ABC_TM1"/>
    <property type="match status" value="1"/>
</dbReference>
<feature type="transmembrane region" description="Helical" evidence="7">
    <location>
        <begin position="76"/>
        <end position="97"/>
    </location>
</feature>
<evidence type="ECO:0000256" key="4">
    <source>
        <dbReference type="ARBA" id="ARBA00022692"/>
    </source>
</evidence>
<keyword evidence="3" id="KW-1003">Cell membrane</keyword>
<evidence type="ECO:0000256" key="2">
    <source>
        <dbReference type="ARBA" id="ARBA00022448"/>
    </source>
</evidence>
<organism evidence="9 10">
    <name type="scientific">Paenibacillus cremeus</name>
    <dbReference type="NCBI Taxonomy" id="2163881"/>
    <lineage>
        <taxon>Bacteria</taxon>
        <taxon>Bacillati</taxon>
        <taxon>Bacillota</taxon>
        <taxon>Bacilli</taxon>
        <taxon>Bacillales</taxon>
        <taxon>Paenibacillaceae</taxon>
        <taxon>Paenibacillus</taxon>
    </lineage>
</organism>
<feature type="transmembrane region" description="Helical" evidence="7">
    <location>
        <begin position="182"/>
        <end position="204"/>
    </location>
</feature>
<feature type="transmembrane region" description="Helical" evidence="7">
    <location>
        <begin position="251"/>
        <end position="270"/>
    </location>
</feature>
<sequence>MRSINPSRKWFDLSNYIILSLISLTVLLPFLNIAAGSFSGGNAILQGEVTVLPVDFTLENYSAVIKNAGFWKSFGITVYITVLGTAISLIFTSLMAYGLARRDLKGRSTILLIVLFTMIFTAPIIPSYLLVKALGMLNTLWAVMIPSMISGFNLLIMISFFQNIPDGLTEAAKIDGCNDYRTFWSIILPLSMPVMTTIGLFYAVSNWNGYYAAMMYLRDPGLFPLQVKLRQLVTQDNAGDFITSLSSAEGIKMATIIVATVPVVLIYPFIQKHFVKGAMIGSVKG</sequence>
<dbReference type="Proteomes" id="UP000317036">
    <property type="component" value="Unassembled WGS sequence"/>
</dbReference>